<feature type="compositionally biased region" description="Basic and acidic residues" evidence="1">
    <location>
        <begin position="333"/>
        <end position="343"/>
    </location>
</feature>
<evidence type="ECO:0000256" key="1">
    <source>
        <dbReference type="SAM" id="MobiDB-lite"/>
    </source>
</evidence>
<feature type="region of interest" description="Disordered" evidence="1">
    <location>
        <begin position="316"/>
        <end position="343"/>
    </location>
</feature>
<reference evidence="2" key="1">
    <citation type="submission" date="2018-04" db="EMBL/GenBank/DDBJ databases">
        <title>Secondary Metabolite Response of Diverse Hypogean Actinomycetes to Chemical and Biological Stimuli.</title>
        <authorList>
            <person name="Covington B.C."/>
            <person name="Spraggins J.M."/>
            <person name="Ynigex-Gutierrez A.E."/>
            <person name="Bachmann B.O."/>
        </authorList>
    </citation>
    <scope>NUCLEOTIDE SEQUENCE</scope>
    <source>
        <strain evidence="2">Kd35</strain>
    </source>
</reference>
<feature type="compositionally biased region" description="Basic and acidic residues" evidence="1">
    <location>
        <begin position="146"/>
        <end position="156"/>
    </location>
</feature>
<accession>A0A2U9KD24</accession>
<feature type="region of interest" description="Disordered" evidence="1">
    <location>
        <begin position="143"/>
        <end position="163"/>
    </location>
</feature>
<dbReference type="AlphaFoldDB" id="A0A2U9KD24"/>
<name>A0A2U9KD24_9ACTN</name>
<protein>
    <submittedName>
        <fullName evidence="2">FunD7</fullName>
    </submittedName>
</protein>
<sequence>MWWGGCALRRGDAVEDAHRVGARGDDELAGEGVGATRRHVDVEPAHHPVARGVDVEGAGRRAVDETEDLRVGPGHADVRLGRDVDRRLTRHHDAGTRDHTGLAGRVVVHRVTGPHAEWSRAGVAQLRRDRGEVVPPLQRVRRRRRQTGEALDRPGYPDDGLVAGRLDDLDVGRHHRPDVPRATAGRLGRRDVGQVDPVELVGHAADGDVDRLAAGATGELRVVVGVGDRHRELVVLEHDVAVARLDQTRADLLAVTRLDRDRAQRDVGDAAARRRHGDRSGGRLVAQLGHPDVVLTGRGLDEVLALGVGARGRDRRAGLLEGDPGTGDGGAARGDRAGRASGVRDGRVVQVDLVGPLRDVAGGVAAGGRVVGQVVEAELLGGTGRHRGVVVETLDVAVRADRGRRVQCPRETVGGLAVRGGRVSTDVDVVPGPARGLQTRVDAAEPGDPAVVGRAVGVDHVVEVALVARRAGVGQLDRHLHDRSVGQGLVADLRLDGRVRPVLTVADHGCAIDREVGQVELVVRPVPRVGRREARTQQHLTPVKGLGAVGVVEHDVRQRALAQTTGEVVAGGVRRHGRPDLVVGQVVVLLARDDVRARAAVAVVRRVRRLAGDRVGHLDQLQVGRLVAGGADRDAGG</sequence>
<organism evidence="2">
    <name type="scientific">Streptosporangium sp. KD35</name>
    <dbReference type="NCBI Taxonomy" id="2162663"/>
    <lineage>
        <taxon>Bacteria</taxon>
        <taxon>Bacillati</taxon>
        <taxon>Actinomycetota</taxon>
        <taxon>Actinomycetes</taxon>
        <taxon>Streptosporangiales</taxon>
        <taxon>Streptosporangiaceae</taxon>
        <taxon>Streptosporangium</taxon>
    </lineage>
</organism>
<evidence type="ECO:0000313" key="2">
    <source>
        <dbReference type="EMBL" id="AWS27365.1"/>
    </source>
</evidence>
<proteinExistence type="predicted"/>
<dbReference type="EMBL" id="MH203088">
    <property type="protein sequence ID" value="AWS27365.1"/>
    <property type="molecule type" value="Genomic_DNA"/>
</dbReference>